<keyword evidence="2" id="KW-0964">Secreted</keyword>
<accession>A0AAN7SM47</accession>
<feature type="chain" id="PRO_5042961619" description="Single domain-containing protein" evidence="3">
    <location>
        <begin position="20"/>
        <end position="100"/>
    </location>
</feature>
<evidence type="ECO:0000256" key="2">
    <source>
        <dbReference type="ARBA" id="ARBA00022525"/>
    </source>
</evidence>
<dbReference type="GO" id="GO:0005576">
    <property type="term" value="C:extracellular region"/>
    <property type="evidence" value="ECO:0007669"/>
    <property type="project" value="UniProtKB-SubCell"/>
</dbReference>
<feature type="domain" description="Single" evidence="4">
    <location>
        <begin position="50"/>
        <end position="98"/>
    </location>
</feature>
<dbReference type="EMBL" id="JARPUR010000005">
    <property type="protein sequence ID" value="KAK4875263.1"/>
    <property type="molecule type" value="Genomic_DNA"/>
</dbReference>
<evidence type="ECO:0000256" key="1">
    <source>
        <dbReference type="ARBA" id="ARBA00004613"/>
    </source>
</evidence>
<name>A0AAN7SM47_9COLE</name>
<keyword evidence="6" id="KW-1185">Reference proteome</keyword>
<reference evidence="6" key="1">
    <citation type="submission" date="2023-01" db="EMBL/GenBank/DDBJ databases">
        <title>Key to firefly adult light organ development and bioluminescence: homeobox transcription factors regulate luciferase expression and transportation to peroxisome.</title>
        <authorList>
            <person name="Fu X."/>
        </authorList>
    </citation>
    <scope>NUCLEOTIDE SEQUENCE [LARGE SCALE GENOMIC DNA]</scope>
</reference>
<protein>
    <recommendedName>
        <fullName evidence="4">Single domain-containing protein</fullName>
    </recommendedName>
</protein>
<organism evidence="5 6">
    <name type="scientific">Aquatica leii</name>
    <dbReference type="NCBI Taxonomy" id="1421715"/>
    <lineage>
        <taxon>Eukaryota</taxon>
        <taxon>Metazoa</taxon>
        <taxon>Ecdysozoa</taxon>
        <taxon>Arthropoda</taxon>
        <taxon>Hexapoda</taxon>
        <taxon>Insecta</taxon>
        <taxon>Pterygota</taxon>
        <taxon>Neoptera</taxon>
        <taxon>Endopterygota</taxon>
        <taxon>Coleoptera</taxon>
        <taxon>Polyphaga</taxon>
        <taxon>Elateriformia</taxon>
        <taxon>Elateroidea</taxon>
        <taxon>Lampyridae</taxon>
        <taxon>Luciolinae</taxon>
        <taxon>Aquatica</taxon>
    </lineage>
</organism>
<comment type="caution">
    <text evidence="5">The sequence shown here is derived from an EMBL/GenBank/DDBJ whole genome shotgun (WGS) entry which is preliminary data.</text>
</comment>
<comment type="subcellular location">
    <subcellularLocation>
        <location evidence="1">Secreted</location>
    </subcellularLocation>
</comment>
<feature type="signal peptide" evidence="3">
    <location>
        <begin position="1"/>
        <end position="19"/>
    </location>
</feature>
<dbReference type="Pfam" id="PF15430">
    <property type="entry name" value="SVWC"/>
    <property type="match status" value="1"/>
</dbReference>
<evidence type="ECO:0000256" key="3">
    <source>
        <dbReference type="SAM" id="SignalP"/>
    </source>
</evidence>
<evidence type="ECO:0000313" key="6">
    <source>
        <dbReference type="Proteomes" id="UP001353858"/>
    </source>
</evidence>
<evidence type="ECO:0000313" key="5">
    <source>
        <dbReference type="EMBL" id="KAK4875263.1"/>
    </source>
</evidence>
<sequence length="100" mass="11406">MKNIVLVLIFVLFQRTVYGWYAMEYRNSTQKSKEECESADVHIGKMQLGEFRNLEDCVQAVCGEKGILYLGCNKIEQNENCTIVEGNNTMAYPECCPACH</sequence>
<proteinExistence type="predicted"/>
<dbReference type="InterPro" id="IPR029277">
    <property type="entry name" value="SVWC_dom"/>
</dbReference>
<keyword evidence="3" id="KW-0732">Signal</keyword>
<dbReference type="AlphaFoldDB" id="A0AAN7SM47"/>
<gene>
    <name evidence="5" type="ORF">RN001_011685</name>
</gene>
<dbReference type="Proteomes" id="UP001353858">
    <property type="component" value="Unassembled WGS sequence"/>
</dbReference>
<evidence type="ECO:0000259" key="4">
    <source>
        <dbReference type="Pfam" id="PF15430"/>
    </source>
</evidence>